<dbReference type="NCBIfam" id="NF033664">
    <property type="entry name" value="PACE_transport"/>
    <property type="match status" value="1"/>
</dbReference>
<evidence type="ECO:0000313" key="5">
    <source>
        <dbReference type="Proteomes" id="UP000185657"/>
    </source>
</evidence>
<feature type="domain" description="Chlorhexidine efflux transporter" evidence="2">
    <location>
        <begin position="6"/>
        <end position="67"/>
    </location>
</feature>
<evidence type="ECO:0000313" key="6">
    <source>
        <dbReference type="Proteomes" id="UP000185680"/>
    </source>
</evidence>
<gene>
    <name evidence="3" type="ORF">LPB072_05865</name>
    <name evidence="4" type="ORF">LPB72_08445</name>
</gene>
<reference evidence="4 5" key="1">
    <citation type="submission" date="2016-02" db="EMBL/GenBank/DDBJ databases">
        <title>Draft genome sequence of Hydrogenophaga sp. LPB0072.</title>
        <authorList>
            <person name="Shin S.-K."/>
            <person name="Yi H."/>
        </authorList>
    </citation>
    <scope>NUCLEOTIDE SEQUENCE [LARGE SCALE GENOMIC DNA]</scope>
    <source>
        <strain evidence="4 5">LPB0072</strain>
    </source>
</reference>
<proteinExistence type="predicted"/>
<dbReference type="KEGG" id="hyl:LPB072_05865"/>
<keyword evidence="1" id="KW-0472">Membrane</keyword>
<evidence type="ECO:0000313" key="4">
    <source>
        <dbReference type="EMBL" id="OAD42502.1"/>
    </source>
</evidence>
<keyword evidence="5" id="KW-1185">Reference proteome</keyword>
<dbReference type="OrthoDB" id="1631120at2"/>
<feature type="transmembrane region" description="Helical" evidence="1">
    <location>
        <begin position="109"/>
        <end position="130"/>
    </location>
</feature>
<organism evidence="3 6">
    <name type="scientific">Hydrogenophaga crassostreae</name>
    <dbReference type="NCBI Taxonomy" id="1763535"/>
    <lineage>
        <taxon>Bacteria</taxon>
        <taxon>Pseudomonadati</taxon>
        <taxon>Pseudomonadota</taxon>
        <taxon>Betaproteobacteria</taxon>
        <taxon>Burkholderiales</taxon>
        <taxon>Comamonadaceae</taxon>
        <taxon>Hydrogenophaga</taxon>
    </lineage>
</organism>
<feature type="domain" description="Chlorhexidine efflux transporter" evidence="2">
    <location>
        <begin position="73"/>
        <end position="135"/>
    </location>
</feature>
<evidence type="ECO:0000259" key="2">
    <source>
        <dbReference type="Pfam" id="PF05232"/>
    </source>
</evidence>
<dbReference type="EMBL" id="CP017476">
    <property type="protein sequence ID" value="AOW12450.1"/>
    <property type="molecule type" value="Genomic_DNA"/>
</dbReference>
<dbReference type="Proteomes" id="UP000185657">
    <property type="component" value="Unassembled WGS sequence"/>
</dbReference>
<dbReference type="RefSeq" id="WP_066088737.1">
    <property type="nucleotide sequence ID" value="NZ_CP017476.1"/>
</dbReference>
<dbReference type="Proteomes" id="UP000185680">
    <property type="component" value="Chromosome"/>
</dbReference>
<dbReference type="InterPro" id="IPR058208">
    <property type="entry name" value="PACE"/>
</dbReference>
<name>A0A167ICD5_9BURK</name>
<keyword evidence="1" id="KW-1133">Transmembrane helix</keyword>
<accession>A0A167ICD5</accession>
<reference evidence="3 6" key="2">
    <citation type="submission" date="2016-10" db="EMBL/GenBank/DDBJ databases">
        <title>Hydorgenophaga sp. LPB0072 isolated from gastropod.</title>
        <authorList>
            <person name="Kim E."/>
            <person name="Yi H."/>
        </authorList>
    </citation>
    <scope>NUCLEOTIDE SEQUENCE [LARGE SCALE GENOMIC DNA]</scope>
    <source>
        <strain evidence="3 6">LPB0072</strain>
    </source>
</reference>
<dbReference type="Pfam" id="PF05232">
    <property type="entry name" value="BTP"/>
    <property type="match status" value="2"/>
</dbReference>
<feature type="transmembrane region" description="Helical" evidence="1">
    <location>
        <begin position="39"/>
        <end position="61"/>
    </location>
</feature>
<protein>
    <recommendedName>
        <fullName evidence="2">Chlorhexidine efflux transporter domain-containing protein</fullName>
    </recommendedName>
</protein>
<evidence type="ECO:0000256" key="1">
    <source>
        <dbReference type="SAM" id="Phobius"/>
    </source>
</evidence>
<dbReference type="AlphaFoldDB" id="A0A167ICD5"/>
<dbReference type="InterPro" id="IPR007896">
    <property type="entry name" value="BTP_bacteria"/>
</dbReference>
<keyword evidence="1" id="KW-0812">Transmembrane</keyword>
<evidence type="ECO:0000313" key="3">
    <source>
        <dbReference type="EMBL" id="AOW12450.1"/>
    </source>
</evidence>
<sequence length="143" mass="15715">MKLAPRTRRIVQAVLYEALAVGFVAPVLSLVYGQAPLSALGLTLTMSLIALAWNYGFNALFERWEARQTVKGRSWARRAAHGALFEGGLALILVPVMALWLGVSLWEAFVADIGILVFFLVYTVVFTWVFDRVFGLPGAALKS</sequence>
<feature type="transmembrane region" description="Helical" evidence="1">
    <location>
        <begin position="12"/>
        <end position="33"/>
    </location>
</feature>
<feature type="transmembrane region" description="Helical" evidence="1">
    <location>
        <begin position="82"/>
        <end position="103"/>
    </location>
</feature>
<dbReference type="EMBL" id="LVWD01000008">
    <property type="protein sequence ID" value="OAD42502.1"/>
    <property type="molecule type" value="Genomic_DNA"/>
</dbReference>